<keyword evidence="3" id="KW-1185">Reference proteome</keyword>
<dbReference type="EMBL" id="UYWY01022083">
    <property type="protein sequence ID" value="VDM45451.1"/>
    <property type="molecule type" value="Genomic_DNA"/>
</dbReference>
<dbReference type="WBParaSite" id="TCNE_0001413001-mRNA-1">
    <property type="protein sequence ID" value="TCNE_0001413001-mRNA-1"/>
    <property type="gene ID" value="TCNE_0001413001"/>
</dbReference>
<evidence type="ECO:0000313" key="3">
    <source>
        <dbReference type="Proteomes" id="UP000050794"/>
    </source>
</evidence>
<evidence type="ECO:0000256" key="1">
    <source>
        <dbReference type="SAM" id="Phobius"/>
    </source>
</evidence>
<sequence length="279" mass="32107">MKGKDIVPDPYHLLNCRMLAVWRWREAAEGDETVLLESDCFFYNDNVTYKNQNRDDIDVFIDILVDALMGASEMIAGIVRLFIVYFSTKQVRSKQFCMLMPWNIISVWTTDSMLPIFNTLTLLLTIIASVSSVLLYVVVFILSKKHANRIHGNQKDQQQYGNTFERQQRQLTITMGISCVFTLILYVLPVCAKFTLANRLEMDAWGAIQSYATISCNLTPLTNIAVIVLRHREIRRRFINVLSFCPNKLPLRVNFVRSNIVNMFSPTRSVVGKVSTFTR</sequence>
<gene>
    <name evidence="2" type="ORF">TCNE_LOCUS14130</name>
</gene>
<keyword evidence="1" id="KW-0472">Membrane</keyword>
<dbReference type="SUPFAM" id="SSF81321">
    <property type="entry name" value="Family A G protein-coupled receptor-like"/>
    <property type="match status" value="1"/>
</dbReference>
<evidence type="ECO:0000313" key="4">
    <source>
        <dbReference type="WBParaSite" id="TCNE_0001413001-mRNA-1"/>
    </source>
</evidence>
<name>A0A183V060_TOXCA</name>
<keyword evidence="1" id="KW-0812">Transmembrane</keyword>
<reference evidence="4" key="1">
    <citation type="submission" date="2016-06" db="UniProtKB">
        <authorList>
            <consortium name="WormBaseParasite"/>
        </authorList>
    </citation>
    <scope>IDENTIFICATION</scope>
</reference>
<feature type="transmembrane region" description="Helical" evidence="1">
    <location>
        <begin position="123"/>
        <end position="142"/>
    </location>
</feature>
<keyword evidence="1" id="KW-1133">Transmembrane helix</keyword>
<dbReference type="Gene3D" id="1.20.1070.10">
    <property type="entry name" value="Rhodopsin 7-helix transmembrane proteins"/>
    <property type="match status" value="1"/>
</dbReference>
<evidence type="ECO:0000313" key="2">
    <source>
        <dbReference type="EMBL" id="VDM45451.1"/>
    </source>
</evidence>
<reference evidence="2 3" key="2">
    <citation type="submission" date="2018-11" db="EMBL/GenBank/DDBJ databases">
        <authorList>
            <consortium name="Pathogen Informatics"/>
        </authorList>
    </citation>
    <scope>NUCLEOTIDE SEQUENCE [LARGE SCALE GENOMIC DNA]</scope>
</reference>
<organism evidence="3 4">
    <name type="scientific">Toxocara canis</name>
    <name type="common">Canine roundworm</name>
    <dbReference type="NCBI Taxonomy" id="6265"/>
    <lineage>
        <taxon>Eukaryota</taxon>
        <taxon>Metazoa</taxon>
        <taxon>Ecdysozoa</taxon>
        <taxon>Nematoda</taxon>
        <taxon>Chromadorea</taxon>
        <taxon>Rhabditida</taxon>
        <taxon>Spirurina</taxon>
        <taxon>Ascaridomorpha</taxon>
        <taxon>Ascaridoidea</taxon>
        <taxon>Toxocaridae</taxon>
        <taxon>Toxocara</taxon>
    </lineage>
</organism>
<dbReference type="Proteomes" id="UP000050794">
    <property type="component" value="Unassembled WGS sequence"/>
</dbReference>
<dbReference type="AlphaFoldDB" id="A0A183V060"/>
<accession>A0A183V060</accession>
<proteinExistence type="predicted"/>
<feature type="transmembrane region" description="Helical" evidence="1">
    <location>
        <begin position="208"/>
        <end position="229"/>
    </location>
</feature>
<feature type="transmembrane region" description="Helical" evidence="1">
    <location>
        <begin position="171"/>
        <end position="188"/>
    </location>
</feature>
<protein>
    <submittedName>
        <fullName evidence="4">G_PROTEIN_RECEP_F1_2 domain-containing protein</fullName>
    </submittedName>
</protein>